<keyword evidence="6" id="KW-1185">Reference proteome</keyword>
<dbReference type="OrthoDB" id="5673741at2"/>
<evidence type="ECO:0000259" key="4">
    <source>
        <dbReference type="Pfam" id="PF01298"/>
    </source>
</evidence>
<evidence type="ECO:0000256" key="1">
    <source>
        <dbReference type="ARBA" id="ARBA00004442"/>
    </source>
</evidence>
<dbReference type="InterPro" id="IPR001677">
    <property type="entry name" value="TbpB_B_D"/>
</dbReference>
<dbReference type="AlphaFoldDB" id="A0A376BKU9"/>
<dbReference type="Gene3D" id="2.40.160.90">
    <property type="match status" value="1"/>
</dbReference>
<evidence type="ECO:0000256" key="2">
    <source>
        <dbReference type="SAM" id="MobiDB-lite"/>
    </source>
</evidence>
<feature type="signal peptide" evidence="3">
    <location>
        <begin position="1"/>
        <end position="23"/>
    </location>
</feature>
<dbReference type="EMBL" id="UFSO01000002">
    <property type="protein sequence ID" value="SSY70268.1"/>
    <property type="molecule type" value="Genomic_DNA"/>
</dbReference>
<dbReference type="Proteomes" id="UP000254209">
    <property type="component" value="Unassembled WGS sequence"/>
</dbReference>
<evidence type="ECO:0000313" key="6">
    <source>
        <dbReference type="Proteomes" id="UP000254209"/>
    </source>
</evidence>
<feature type="compositionally biased region" description="Low complexity" evidence="2">
    <location>
        <begin position="45"/>
        <end position="69"/>
    </location>
</feature>
<comment type="subcellular location">
    <subcellularLocation>
        <location evidence="1">Cell outer membrane</location>
    </subcellularLocation>
</comment>
<feature type="region of interest" description="Disordered" evidence="2">
    <location>
        <begin position="25"/>
        <end position="75"/>
    </location>
</feature>
<feature type="domain" description="Transferrin-binding protein B C-lobe/N-lobe beta-barrel" evidence="4">
    <location>
        <begin position="193"/>
        <end position="346"/>
    </location>
</feature>
<dbReference type="GO" id="GO:0009279">
    <property type="term" value="C:cell outer membrane"/>
    <property type="evidence" value="ECO:0007669"/>
    <property type="project" value="UniProtKB-SubCell"/>
</dbReference>
<reference evidence="5 6" key="1">
    <citation type="submission" date="2018-06" db="EMBL/GenBank/DDBJ databases">
        <authorList>
            <consortium name="Pathogen Informatics"/>
            <person name="Doyle S."/>
        </authorList>
    </citation>
    <scope>NUCLEOTIDE SEQUENCE [LARGE SCALE GENOMIC DNA]</scope>
    <source>
        <strain evidence="5 6">NCTC10283</strain>
    </source>
</reference>
<sequence>MDKKLIGLLVVAAIGLSACGSTGAVRDGKAEGHALGESSSQNAGNTSSNNKNTASTTTTTTTTPTDTNSPQTERLGLGVVYGSVSKEHKDRSTYFATNDTKWELDTIDEVVIDGRRIALVPQGQSATNGIYESPAEGEKIYTGTSTAPFAQDKTKSWRKISTDLKHARYGEIHDEYEKRHIVVTGNLTPTDKMPTANEEVVYKGKALHTKDSYTAAHDGLRPVSADAEFRVNFHQHTLAGVVKPVAGATGENNFAPVTLKATIEGNSFQGNDTADVVENYTILTMDGDEKRLVKTPAHVTGYFYGPNGEEMAGAYNKITGEREEVARDGSLMYPRNTLHGTFGASKQ</sequence>
<evidence type="ECO:0000256" key="3">
    <source>
        <dbReference type="SAM" id="SignalP"/>
    </source>
</evidence>
<feature type="chain" id="PRO_5016853301" evidence="3">
    <location>
        <begin position="24"/>
        <end position="347"/>
    </location>
</feature>
<dbReference type="RefSeq" id="WP_034294331.1">
    <property type="nucleotide sequence ID" value="NZ_CP091519.2"/>
</dbReference>
<protein>
    <submittedName>
        <fullName evidence="5">Transferrin binding protein-like solute binding protein</fullName>
    </submittedName>
</protein>
<keyword evidence="3" id="KW-0732">Signal</keyword>
<dbReference type="Pfam" id="PF01298">
    <property type="entry name" value="TbpB_B_D"/>
    <property type="match status" value="1"/>
</dbReference>
<evidence type="ECO:0000313" key="5">
    <source>
        <dbReference type="EMBL" id="SSY70268.1"/>
    </source>
</evidence>
<organism evidence="5 6">
    <name type="scientific">Alysiella crassa</name>
    <dbReference type="NCBI Taxonomy" id="153491"/>
    <lineage>
        <taxon>Bacteria</taxon>
        <taxon>Pseudomonadati</taxon>
        <taxon>Pseudomonadota</taxon>
        <taxon>Betaproteobacteria</taxon>
        <taxon>Neisseriales</taxon>
        <taxon>Neisseriaceae</taxon>
        <taxon>Alysiella</taxon>
    </lineage>
</organism>
<dbReference type="SUPFAM" id="SSF56925">
    <property type="entry name" value="OMPA-like"/>
    <property type="match status" value="1"/>
</dbReference>
<gene>
    <name evidence="5" type="ORF">NCTC10283_00351</name>
</gene>
<dbReference type="InterPro" id="IPR011250">
    <property type="entry name" value="OMP/PagP_B-barrel"/>
</dbReference>
<name>A0A376BKU9_9NEIS</name>
<dbReference type="PROSITE" id="PS51257">
    <property type="entry name" value="PROKAR_LIPOPROTEIN"/>
    <property type="match status" value="1"/>
</dbReference>
<proteinExistence type="predicted"/>
<accession>A0A376BKU9</accession>